<dbReference type="RefSeq" id="WP_170131108.1">
    <property type="nucleotide sequence ID" value="NZ_QJSX01000015.1"/>
</dbReference>
<gene>
    <name evidence="1" type="ORF">DES52_11582</name>
</gene>
<dbReference type="InterPro" id="IPR050275">
    <property type="entry name" value="PGM_Phosphatase"/>
</dbReference>
<dbReference type="InterPro" id="IPR013078">
    <property type="entry name" value="His_Pase_superF_clade-1"/>
</dbReference>
<dbReference type="SMART" id="SM00855">
    <property type="entry name" value="PGAM"/>
    <property type="match status" value="1"/>
</dbReference>
<dbReference type="PANTHER" id="PTHR48100:SF1">
    <property type="entry name" value="HISTIDINE PHOSPHATASE FAMILY PROTEIN-RELATED"/>
    <property type="match status" value="1"/>
</dbReference>
<sequence length="195" mass="21851">MRRLHLVRHAQTRQDSTVASHAWRLTDLGEQQAVELAERVATLSLSRVVTSEEPKAVRTGAVIARTLHLKAETRPGLAEHARTTAPYFDRPEDFHAAIRALFATPAERVFGEESANEAHDRFRAALTAFMAEREQDELVVTHGTVLSLLVTRANDLDSFDFWQRELAMPMLVTLTWPSLKLVSIFTPPRATRSAG</sequence>
<organism evidence="1 2">
    <name type="scientific">Deinococcus yavapaiensis KR-236</name>
    <dbReference type="NCBI Taxonomy" id="694435"/>
    <lineage>
        <taxon>Bacteria</taxon>
        <taxon>Thermotogati</taxon>
        <taxon>Deinococcota</taxon>
        <taxon>Deinococci</taxon>
        <taxon>Deinococcales</taxon>
        <taxon>Deinococcaceae</taxon>
        <taxon>Deinococcus</taxon>
    </lineage>
</organism>
<dbReference type="Gene3D" id="3.40.50.1240">
    <property type="entry name" value="Phosphoglycerate mutase-like"/>
    <property type="match status" value="1"/>
</dbReference>
<dbReference type="CDD" id="cd07067">
    <property type="entry name" value="HP_PGM_like"/>
    <property type="match status" value="1"/>
</dbReference>
<dbReference type="EMBL" id="QJSX01000015">
    <property type="protein sequence ID" value="PYE51150.1"/>
    <property type="molecule type" value="Genomic_DNA"/>
</dbReference>
<reference evidence="1 2" key="1">
    <citation type="submission" date="2018-06" db="EMBL/GenBank/DDBJ databases">
        <title>Genomic Encyclopedia of Type Strains, Phase IV (KMG-IV): sequencing the most valuable type-strain genomes for metagenomic binning, comparative biology and taxonomic classification.</title>
        <authorList>
            <person name="Goeker M."/>
        </authorList>
    </citation>
    <scope>NUCLEOTIDE SEQUENCE [LARGE SCALE GENOMIC DNA]</scope>
    <source>
        <strain evidence="1 2">DSM 18048</strain>
    </source>
</reference>
<dbReference type="PANTHER" id="PTHR48100">
    <property type="entry name" value="BROAD-SPECIFICITY PHOSPHATASE YOR283W-RELATED"/>
    <property type="match status" value="1"/>
</dbReference>
<comment type="caution">
    <text evidence="1">The sequence shown here is derived from an EMBL/GenBank/DDBJ whole genome shotgun (WGS) entry which is preliminary data.</text>
</comment>
<proteinExistence type="predicted"/>
<accession>A0A318S7J2</accession>
<dbReference type="InterPro" id="IPR029033">
    <property type="entry name" value="His_PPase_superfam"/>
</dbReference>
<name>A0A318S7J2_9DEIO</name>
<dbReference type="GO" id="GO:0005737">
    <property type="term" value="C:cytoplasm"/>
    <property type="evidence" value="ECO:0007669"/>
    <property type="project" value="TreeGrafter"/>
</dbReference>
<keyword evidence="2" id="KW-1185">Reference proteome</keyword>
<evidence type="ECO:0000313" key="1">
    <source>
        <dbReference type="EMBL" id="PYE51150.1"/>
    </source>
</evidence>
<evidence type="ECO:0000313" key="2">
    <source>
        <dbReference type="Proteomes" id="UP000248326"/>
    </source>
</evidence>
<dbReference type="Pfam" id="PF00300">
    <property type="entry name" value="His_Phos_1"/>
    <property type="match status" value="1"/>
</dbReference>
<dbReference type="GO" id="GO:0016791">
    <property type="term" value="F:phosphatase activity"/>
    <property type="evidence" value="ECO:0007669"/>
    <property type="project" value="TreeGrafter"/>
</dbReference>
<dbReference type="AlphaFoldDB" id="A0A318S7J2"/>
<dbReference type="Proteomes" id="UP000248326">
    <property type="component" value="Unassembled WGS sequence"/>
</dbReference>
<protein>
    <submittedName>
        <fullName evidence="1">Broad specificity phosphatase PhoE</fullName>
    </submittedName>
</protein>
<dbReference type="SUPFAM" id="SSF53254">
    <property type="entry name" value="Phosphoglycerate mutase-like"/>
    <property type="match status" value="1"/>
</dbReference>